<protein>
    <submittedName>
        <fullName evidence="1">Uncharacterized protein</fullName>
    </submittedName>
</protein>
<dbReference type="EMBL" id="CM047897">
    <property type="protein sequence ID" value="KAJ0112018.1"/>
    <property type="molecule type" value="Genomic_DNA"/>
</dbReference>
<proteinExistence type="predicted"/>
<gene>
    <name evidence="1" type="ORF">Patl1_01107</name>
</gene>
<sequence>MPVAVTPKI</sequence>
<comment type="caution">
    <text evidence="1">The sequence shown here is derived from an EMBL/GenBank/DDBJ whole genome shotgun (WGS) entry which is preliminary data.</text>
</comment>
<keyword evidence="2" id="KW-1185">Reference proteome</keyword>
<reference evidence="2" key="1">
    <citation type="journal article" date="2023" name="G3 (Bethesda)">
        <title>Genome assembly and association tests identify interacting loci associated with vigor, precocity, and sex in interspecific pistachio rootstocks.</title>
        <authorList>
            <person name="Palmer W."/>
            <person name="Jacygrad E."/>
            <person name="Sagayaradj S."/>
            <person name="Cavanaugh K."/>
            <person name="Han R."/>
            <person name="Bertier L."/>
            <person name="Beede B."/>
            <person name="Kafkas S."/>
            <person name="Golino D."/>
            <person name="Preece J."/>
            <person name="Michelmore R."/>
        </authorList>
    </citation>
    <scope>NUCLEOTIDE SEQUENCE [LARGE SCALE GENOMIC DNA]</scope>
</reference>
<accession>A0ACC1C8N6</accession>
<organism evidence="1 2">
    <name type="scientific">Pistacia atlantica</name>
    <dbReference type="NCBI Taxonomy" id="434234"/>
    <lineage>
        <taxon>Eukaryota</taxon>
        <taxon>Viridiplantae</taxon>
        <taxon>Streptophyta</taxon>
        <taxon>Embryophyta</taxon>
        <taxon>Tracheophyta</taxon>
        <taxon>Spermatophyta</taxon>
        <taxon>Magnoliopsida</taxon>
        <taxon>eudicotyledons</taxon>
        <taxon>Gunneridae</taxon>
        <taxon>Pentapetalae</taxon>
        <taxon>rosids</taxon>
        <taxon>malvids</taxon>
        <taxon>Sapindales</taxon>
        <taxon>Anacardiaceae</taxon>
        <taxon>Pistacia</taxon>
    </lineage>
</organism>
<evidence type="ECO:0000313" key="1">
    <source>
        <dbReference type="EMBL" id="KAJ0112018.1"/>
    </source>
</evidence>
<evidence type="ECO:0000313" key="2">
    <source>
        <dbReference type="Proteomes" id="UP001164250"/>
    </source>
</evidence>
<name>A0ACC1C8N6_9ROSI</name>
<dbReference type="Proteomes" id="UP001164250">
    <property type="component" value="Chromosome 1"/>
</dbReference>